<evidence type="ECO:0000313" key="12">
    <source>
        <dbReference type="EMBL" id="HIX47353.1"/>
    </source>
</evidence>
<keyword evidence="8" id="KW-0443">Lipid metabolism</keyword>
<keyword evidence="7" id="KW-0067">ATP-binding</keyword>
<evidence type="ECO:0000256" key="2">
    <source>
        <dbReference type="ARBA" id="ARBA00011883"/>
    </source>
</evidence>
<comment type="caution">
    <text evidence="12">The sequence shown here is derived from an EMBL/GenBank/DDBJ whole genome shotgun (WGS) entry which is preliminary data.</text>
</comment>
<evidence type="ECO:0000256" key="5">
    <source>
        <dbReference type="ARBA" id="ARBA00022741"/>
    </source>
</evidence>
<evidence type="ECO:0000259" key="11">
    <source>
        <dbReference type="PROSITE" id="PS50989"/>
    </source>
</evidence>
<organism evidence="12 13">
    <name type="scientific">Candidatus Borkfalkia faecigallinarum</name>
    <dbReference type="NCBI Taxonomy" id="2838509"/>
    <lineage>
        <taxon>Bacteria</taxon>
        <taxon>Bacillati</taxon>
        <taxon>Bacillota</taxon>
        <taxon>Clostridia</taxon>
        <taxon>Christensenellales</taxon>
        <taxon>Christensenellaceae</taxon>
        <taxon>Candidatus Borkfalkia</taxon>
    </lineage>
</organism>
<dbReference type="SUPFAM" id="SSF52096">
    <property type="entry name" value="ClpP/crotonase"/>
    <property type="match status" value="1"/>
</dbReference>
<dbReference type="InterPro" id="IPR011763">
    <property type="entry name" value="COA_CT_C"/>
</dbReference>
<evidence type="ECO:0000256" key="4">
    <source>
        <dbReference type="ARBA" id="ARBA00022679"/>
    </source>
</evidence>
<evidence type="ECO:0000313" key="13">
    <source>
        <dbReference type="Proteomes" id="UP000824249"/>
    </source>
</evidence>
<dbReference type="PRINTS" id="PR01069">
    <property type="entry name" value="ACCCTRFRASEA"/>
</dbReference>
<dbReference type="InterPro" id="IPR029045">
    <property type="entry name" value="ClpP/crotonase-like_dom_sf"/>
</dbReference>
<keyword evidence="9" id="KW-0275">Fatty acid biosynthesis</keyword>
<feature type="non-terminal residue" evidence="12">
    <location>
        <position position="165"/>
    </location>
</feature>
<dbReference type="Proteomes" id="UP000824249">
    <property type="component" value="Unassembled WGS sequence"/>
</dbReference>
<name>A0A9D1VVG7_9FIRM</name>
<dbReference type="PROSITE" id="PS50989">
    <property type="entry name" value="COA_CT_CTER"/>
    <property type="match status" value="1"/>
</dbReference>
<reference evidence="12" key="2">
    <citation type="submission" date="2021-04" db="EMBL/GenBank/DDBJ databases">
        <authorList>
            <person name="Gilroy R."/>
        </authorList>
    </citation>
    <scope>NUCLEOTIDE SEQUENCE</scope>
    <source>
        <strain evidence="12">26628</strain>
    </source>
</reference>
<dbReference type="EMBL" id="DXFD01000100">
    <property type="protein sequence ID" value="HIX47353.1"/>
    <property type="molecule type" value="Genomic_DNA"/>
</dbReference>
<sequence length="165" mass="17685">MNAYDIVRASREKGRPTAQQYIDKMVEGFIELHGDRRFADDAAIIGGIGRIGGRPVTVIGIEKGADTKSKVARNFGCAHPEGYRKAVRLMKEAEKFHRPVLCLVDTSGAYCGIGAEERGQSEAIATAILDMIRLRTPALTLIIGEGGIGGALGLSAADEVWITET</sequence>
<evidence type="ECO:0000256" key="9">
    <source>
        <dbReference type="ARBA" id="ARBA00023160"/>
    </source>
</evidence>
<keyword evidence="5" id="KW-0547">Nucleotide-binding</keyword>
<dbReference type="PANTHER" id="PTHR42853:SF3">
    <property type="entry name" value="ACETYL-COENZYME A CARBOXYLASE CARBOXYL TRANSFERASE SUBUNIT ALPHA, CHLOROPLASTIC"/>
    <property type="match status" value="1"/>
</dbReference>
<gene>
    <name evidence="12" type="ORF">H9737_06670</name>
</gene>
<protein>
    <recommendedName>
        <fullName evidence="2">acetyl-CoA carboxytransferase</fullName>
        <ecNumber evidence="2">2.1.3.15</ecNumber>
    </recommendedName>
</protein>
<evidence type="ECO:0000256" key="3">
    <source>
        <dbReference type="ARBA" id="ARBA00022516"/>
    </source>
</evidence>
<dbReference type="Gene3D" id="3.90.226.10">
    <property type="entry name" value="2-enoyl-CoA Hydratase, Chain A, domain 1"/>
    <property type="match status" value="1"/>
</dbReference>
<evidence type="ECO:0000256" key="1">
    <source>
        <dbReference type="ARBA" id="ARBA00004956"/>
    </source>
</evidence>
<comment type="catalytic activity">
    <reaction evidence="10">
        <text>N(6)-carboxybiotinyl-L-lysyl-[protein] + acetyl-CoA = N(6)-biotinyl-L-lysyl-[protein] + malonyl-CoA</text>
        <dbReference type="Rhea" id="RHEA:54728"/>
        <dbReference type="Rhea" id="RHEA-COMP:10505"/>
        <dbReference type="Rhea" id="RHEA-COMP:10506"/>
        <dbReference type="ChEBI" id="CHEBI:57288"/>
        <dbReference type="ChEBI" id="CHEBI:57384"/>
        <dbReference type="ChEBI" id="CHEBI:83144"/>
        <dbReference type="ChEBI" id="CHEBI:83145"/>
        <dbReference type="EC" id="2.1.3.15"/>
    </reaction>
</comment>
<dbReference type="Pfam" id="PF03255">
    <property type="entry name" value="ACCA"/>
    <property type="match status" value="1"/>
</dbReference>
<dbReference type="GO" id="GO:0005524">
    <property type="term" value="F:ATP binding"/>
    <property type="evidence" value="ECO:0007669"/>
    <property type="project" value="UniProtKB-KW"/>
</dbReference>
<dbReference type="AlphaFoldDB" id="A0A9D1VVG7"/>
<evidence type="ECO:0000256" key="7">
    <source>
        <dbReference type="ARBA" id="ARBA00022840"/>
    </source>
</evidence>
<keyword evidence="6" id="KW-0276">Fatty acid metabolism</keyword>
<evidence type="ECO:0000256" key="8">
    <source>
        <dbReference type="ARBA" id="ARBA00023098"/>
    </source>
</evidence>
<keyword evidence="4" id="KW-0808">Transferase</keyword>
<dbReference type="GO" id="GO:0003989">
    <property type="term" value="F:acetyl-CoA carboxylase activity"/>
    <property type="evidence" value="ECO:0007669"/>
    <property type="project" value="InterPro"/>
</dbReference>
<comment type="pathway">
    <text evidence="1">Lipid metabolism; malonyl-CoA biosynthesis; malonyl-CoA from acetyl-CoA: step 1/1.</text>
</comment>
<dbReference type="GO" id="GO:0016743">
    <property type="term" value="F:carboxyl- or carbamoyltransferase activity"/>
    <property type="evidence" value="ECO:0007669"/>
    <property type="project" value="InterPro"/>
</dbReference>
<dbReference type="InterPro" id="IPR001095">
    <property type="entry name" value="Acetyl_CoA_COase_a_su"/>
</dbReference>
<feature type="domain" description="CoA carboxyltransferase C-terminal" evidence="11">
    <location>
        <begin position="1"/>
        <end position="165"/>
    </location>
</feature>
<dbReference type="GO" id="GO:0009317">
    <property type="term" value="C:acetyl-CoA carboxylase complex"/>
    <property type="evidence" value="ECO:0007669"/>
    <property type="project" value="InterPro"/>
</dbReference>
<dbReference type="EC" id="2.1.3.15" evidence="2"/>
<evidence type="ECO:0000256" key="10">
    <source>
        <dbReference type="ARBA" id="ARBA00049152"/>
    </source>
</evidence>
<dbReference type="GO" id="GO:0006633">
    <property type="term" value="P:fatty acid biosynthetic process"/>
    <property type="evidence" value="ECO:0007669"/>
    <property type="project" value="UniProtKB-KW"/>
</dbReference>
<proteinExistence type="predicted"/>
<evidence type="ECO:0000256" key="6">
    <source>
        <dbReference type="ARBA" id="ARBA00022832"/>
    </source>
</evidence>
<keyword evidence="3" id="KW-0444">Lipid biosynthesis</keyword>
<accession>A0A9D1VVG7</accession>
<reference evidence="12" key="1">
    <citation type="journal article" date="2021" name="PeerJ">
        <title>Extensive microbial diversity within the chicken gut microbiome revealed by metagenomics and culture.</title>
        <authorList>
            <person name="Gilroy R."/>
            <person name="Ravi A."/>
            <person name="Getino M."/>
            <person name="Pursley I."/>
            <person name="Horton D.L."/>
            <person name="Alikhan N.F."/>
            <person name="Baker D."/>
            <person name="Gharbi K."/>
            <person name="Hall N."/>
            <person name="Watson M."/>
            <person name="Adriaenssens E.M."/>
            <person name="Foster-Nyarko E."/>
            <person name="Jarju S."/>
            <person name="Secka A."/>
            <person name="Antonio M."/>
            <person name="Oren A."/>
            <person name="Chaudhuri R.R."/>
            <person name="La Ragione R."/>
            <person name="Hildebrand F."/>
            <person name="Pallen M.J."/>
        </authorList>
    </citation>
    <scope>NUCLEOTIDE SEQUENCE</scope>
    <source>
        <strain evidence="12">26628</strain>
    </source>
</reference>
<dbReference type="PANTHER" id="PTHR42853">
    <property type="entry name" value="ACETYL-COENZYME A CARBOXYLASE CARBOXYL TRANSFERASE SUBUNIT ALPHA"/>
    <property type="match status" value="1"/>
</dbReference>